<dbReference type="PANTHER" id="PTHR12302">
    <property type="entry name" value="EBNA2 BINDING PROTEIN P100"/>
    <property type="match status" value="1"/>
</dbReference>
<dbReference type="AlphaFoldDB" id="A0A3A4R5S2"/>
<evidence type="ECO:0000256" key="1">
    <source>
        <dbReference type="ARBA" id="ARBA00022722"/>
    </source>
</evidence>
<dbReference type="InterPro" id="IPR035437">
    <property type="entry name" value="SNase_OB-fold_sf"/>
</dbReference>
<keyword evidence="4" id="KW-0472">Membrane</keyword>
<dbReference type="GO" id="GO:0016787">
    <property type="term" value="F:hydrolase activity"/>
    <property type="evidence" value="ECO:0007669"/>
    <property type="project" value="UniProtKB-KW"/>
</dbReference>
<dbReference type="GO" id="GO:0004519">
    <property type="term" value="F:endonuclease activity"/>
    <property type="evidence" value="ECO:0007669"/>
    <property type="project" value="UniProtKB-KW"/>
</dbReference>
<dbReference type="Proteomes" id="UP000266426">
    <property type="component" value="Unassembled WGS sequence"/>
</dbReference>
<evidence type="ECO:0000256" key="4">
    <source>
        <dbReference type="SAM" id="Phobius"/>
    </source>
</evidence>
<feature type="transmembrane region" description="Helical" evidence="4">
    <location>
        <begin position="53"/>
        <end position="75"/>
    </location>
</feature>
<dbReference type="SUPFAM" id="SSF50199">
    <property type="entry name" value="Staphylococcal nuclease"/>
    <property type="match status" value="1"/>
</dbReference>
<feature type="transmembrane region" description="Helical" evidence="4">
    <location>
        <begin position="87"/>
        <end position="108"/>
    </location>
</feature>
<feature type="domain" description="TNase-like" evidence="5">
    <location>
        <begin position="164"/>
        <end position="302"/>
    </location>
</feature>
<proteinExistence type="predicted"/>
<protein>
    <recommendedName>
        <fullName evidence="5">TNase-like domain-containing protein</fullName>
    </recommendedName>
</protein>
<keyword evidence="3" id="KW-0378">Hydrolase</keyword>
<reference evidence="6 7" key="1">
    <citation type="journal article" date="2017" name="ISME J.">
        <title>Energy and carbon metabolisms in a deep terrestrial subsurface fluid microbial community.</title>
        <authorList>
            <person name="Momper L."/>
            <person name="Jungbluth S.P."/>
            <person name="Lee M.D."/>
            <person name="Amend J.P."/>
        </authorList>
    </citation>
    <scope>NUCLEOTIDE SEQUENCE [LARGE SCALE GENOMIC DNA]</scope>
    <source>
        <strain evidence="6">SURF_26</strain>
    </source>
</reference>
<keyword evidence="1" id="KW-0540">Nuclease</keyword>
<keyword evidence="4" id="KW-0812">Transmembrane</keyword>
<accession>A0A3A4R5S2</accession>
<keyword evidence="4" id="KW-1133">Transmembrane helix</keyword>
<gene>
    <name evidence="6" type="ORF">C4541_05005</name>
</gene>
<name>A0A3A4R5S2_9BACT</name>
<dbReference type="Gene3D" id="2.40.50.90">
    <property type="match status" value="1"/>
</dbReference>
<dbReference type="PROSITE" id="PS50830">
    <property type="entry name" value="TNASE_3"/>
    <property type="match status" value="1"/>
</dbReference>
<evidence type="ECO:0000313" key="7">
    <source>
        <dbReference type="Proteomes" id="UP000266426"/>
    </source>
</evidence>
<dbReference type="InterPro" id="IPR016071">
    <property type="entry name" value="Staphylococal_nuclease_OB-fold"/>
</dbReference>
<organism evidence="6 7">
    <name type="scientific">Candidatus Auribacter fodinae</name>
    <dbReference type="NCBI Taxonomy" id="2093366"/>
    <lineage>
        <taxon>Bacteria</taxon>
        <taxon>Pseudomonadati</taxon>
        <taxon>Candidatus Auribacterota</taxon>
        <taxon>Candidatus Auribacteria</taxon>
        <taxon>Candidatus Auribacterales</taxon>
        <taxon>Candidatus Auribacteraceae</taxon>
        <taxon>Candidatus Auribacter</taxon>
    </lineage>
</organism>
<sequence>MLKNIKDAIAREWLFLLLSILFTIVFWLCFPIYPSSLQQRIFQSISHDGIPLVSFVSFLIFYAIISVSRFSRWCFVYYFKISNTNKIYRLTHPAIITVVICIAVMIIFPNRDKLLSFYEHYTLSSENNAYINPLKHVPSHTDHLVSTEDRTVTFEEFQREANKKVYYMQIESIYDGEALVCEGAIRDPNNNICTNSVVCLIGVDAPILHHPRIPPEPFAQESKHYLQTILPIGEEVTLEYVRSDQYGRMLCYVYRKKDGLFVNAEMLSAGLAKVSNEDFERIDEFKKYEQEAKKNGYYIWSNNK</sequence>
<dbReference type="EMBL" id="QZJZ01000037">
    <property type="protein sequence ID" value="RJP59993.1"/>
    <property type="molecule type" value="Genomic_DNA"/>
</dbReference>
<comment type="caution">
    <text evidence="6">The sequence shown here is derived from an EMBL/GenBank/DDBJ whole genome shotgun (WGS) entry which is preliminary data.</text>
</comment>
<evidence type="ECO:0000256" key="2">
    <source>
        <dbReference type="ARBA" id="ARBA00022759"/>
    </source>
</evidence>
<evidence type="ECO:0000256" key="3">
    <source>
        <dbReference type="ARBA" id="ARBA00022801"/>
    </source>
</evidence>
<feature type="transmembrane region" description="Helical" evidence="4">
    <location>
        <begin position="12"/>
        <end position="33"/>
    </location>
</feature>
<evidence type="ECO:0000313" key="6">
    <source>
        <dbReference type="EMBL" id="RJP59993.1"/>
    </source>
</evidence>
<dbReference type="SMART" id="SM00318">
    <property type="entry name" value="SNc"/>
    <property type="match status" value="1"/>
</dbReference>
<keyword evidence="2" id="KW-0255">Endonuclease</keyword>
<evidence type="ECO:0000259" key="5">
    <source>
        <dbReference type="PROSITE" id="PS50830"/>
    </source>
</evidence>
<dbReference type="PANTHER" id="PTHR12302:SF3">
    <property type="entry name" value="SERINE_THREONINE-PROTEIN KINASE 31"/>
    <property type="match status" value="1"/>
</dbReference>
<dbReference type="Pfam" id="PF00565">
    <property type="entry name" value="SNase"/>
    <property type="match status" value="1"/>
</dbReference>